<accession>A0A3M3K1Z7</accession>
<proteinExistence type="predicted"/>
<evidence type="ECO:0000313" key="2">
    <source>
        <dbReference type="Proteomes" id="UP000281372"/>
    </source>
</evidence>
<dbReference type="Proteomes" id="UP000281372">
    <property type="component" value="Unassembled WGS sequence"/>
</dbReference>
<dbReference type="EMBL" id="RBOW01001017">
    <property type="protein sequence ID" value="RMN17132.1"/>
    <property type="molecule type" value="Genomic_DNA"/>
</dbReference>
<reference evidence="1 2" key="1">
    <citation type="submission" date="2018-08" db="EMBL/GenBank/DDBJ databases">
        <title>Recombination of ecologically and evolutionarily significant loci maintains genetic cohesion in the Pseudomonas syringae species complex.</title>
        <authorList>
            <person name="Dillon M."/>
            <person name="Thakur S."/>
            <person name="Almeida R.N.D."/>
            <person name="Weir B.S."/>
            <person name="Guttman D.S."/>
        </authorList>
    </citation>
    <scope>NUCLEOTIDE SEQUENCE [LARGE SCALE GENOMIC DNA]</scope>
    <source>
        <strain evidence="1 2">ICMP 2821</strain>
    </source>
</reference>
<evidence type="ECO:0000313" key="1">
    <source>
        <dbReference type="EMBL" id="RMN17132.1"/>
    </source>
</evidence>
<comment type="caution">
    <text evidence="1">The sequence shown here is derived from an EMBL/GenBank/DDBJ whole genome shotgun (WGS) entry which is preliminary data.</text>
</comment>
<sequence>MIEEMHMETKRKLPESAYAALEGLKAQAGAATLMLPGNDVKEGKKVLKTAHAQMAANINWVDKIIKAISAAHSENTELTVVTADAEWLEQTFGEAAS</sequence>
<gene>
    <name evidence="1" type="ORF">ALQ64_03173</name>
</gene>
<dbReference type="AlphaFoldDB" id="A0A3M3K1Z7"/>
<name>A0A3M3K1Z7_PSECA</name>
<organism evidence="1 2">
    <name type="scientific">Pseudomonas cannabina</name>
    <dbReference type="NCBI Taxonomy" id="86840"/>
    <lineage>
        <taxon>Bacteria</taxon>
        <taxon>Pseudomonadati</taxon>
        <taxon>Pseudomonadota</taxon>
        <taxon>Gammaproteobacteria</taxon>
        <taxon>Pseudomonadales</taxon>
        <taxon>Pseudomonadaceae</taxon>
        <taxon>Pseudomonas</taxon>
    </lineage>
</organism>
<protein>
    <submittedName>
        <fullName evidence="1">Uncharacterized protein</fullName>
    </submittedName>
</protein>